<dbReference type="GO" id="GO:0005829">
    <property type="term" value="C:cytosol"/>
    <property type="evidence" value="ECO:0007669"/>
    <property type="project" value="TreeGrafter"/>
</dbReference>
<dbReference type="InterPro" id="IPR007135">
    <property type="entry name" value="Atg3/Atg10"/>
</dbReference>
<evidence type="ECO:0000256" key="6">
    <source>
        <dbReference type="ARBA" id="ARBA00029833"/>
    </source>
</evidence>
<evidence type="ECO:0000256" key="1">
    <source>
        <dbReference type="ARBA" id="ARBA00005696"/>
    </source>
</evidence>
<keyword evidence="9" id="KW-1185">Reference proteome</keyword>
<evidence type="ECO:0000256" key="2">
    <source>
        <dbReference type="ARBA" id="ARBA00021099"/>
    </source>
</evidence>
<dbReference type="OrthoDB" id="4089664at2759"/>
<dbReference type="PANTHER" id="PTHR14957">
    <property type="entry name" value="UBIQUITIN-LIKE-CONJUGATING ENZYME ATG10"/>
    <property type="match status" value="1"/>
</dbReference>
<gene>
    <name evidence="8" type="ORF">BN9_022650</name>
</gene>
<protein>
    <recommendedName>
        <fullName evidence="2">Ubiquitin-like-conjugating enzyme ATG10</fullName>
    </recommendedName>
    <alternativeName>
        <fullName evidence="6">Autophagy-related protein 10</fullName>
    </alternativeName>
</protein>
<dbReference type="EMBL" id="CAIX01000019">
    <property type="protein sequence ID" value="CCI41481.1"/>
    <property type="molecule type" value="Genomic_DNA"/>
</dbReference>
<dbReference type="InParanoid" id="A0A024G4A1"/>
<feature type="region of interest" description="Disordered" evidence="7">
    <location>
        <begin position="208"/>
        <end position="227"/>
    </location>
</feature>
<dbReference type="Proteomes" id="UP000053237">
    <property type="component" value="Unassembled WGS sequence"/>
</dbReference>
<dbReference type="STRING" id="65357.A0A024G4A1"/>
<evidence type="ECO:0000256" key="3">
    <source>
        <dbReference type="ARBA" id="ARBA00022679"/>
    </source>
</evidence>
<feature type="compositionally biased region" description="Basic and acidic residues" evidence="7">
    <location>
        <begin position="208"/>
        <end position="217"/>
    </location>
</feature>
<comment type="caution">
    <text evidence="8">The sequence shown here is derived from an EMBL/GenBank/DDBJ whole genome shotgun (WGS) entry which is preliminary data.</text>
</comment>
<dbReference type="GO" id="GO:0061651">
    <property type="term" value="F:Atg12 conjugating enzyme activity"/>
    <property type="evidence" value="ECO:0007669"/>
    <property type="project" value="TreeGrafter"/>
</dbReference>
<dbReference type="AlphaFoldDB" id="A0A024G4A1"/>
<comment type="similarity">
    <text evidence="1">Belongs to the ATG10 family.</text>
</comment>
<accession>A0A024G4A1</accession>
<dbReference type="PANTHER" id="PTHR14957:SF1">
    <property type="entry name" value="UBIQUITIN-LIKE-CONJUGATING ENZYME ATG10"/>
    <property type="match status" value="1"/>
</dbReference>
<dbReference type="GO" id="GO:0000045">
    <property type="term" value="P:autophagosome assembly"/>
    <property type="evidence" value="ECO:0007669"/>
    <property type="project" value="TreeGrafter"/>
</dbReference>
<dbReference type="GO" id="GO:0000422">
    <property type="term" value="P:autophagy of mitochondrion"/>
    <property type="evidence" value="ECO:0007669"/>
    <property type="project" value="TreeGrafter"/>
</dbReference>
<evidence type="ECO:0000256" key="7">
    <source>
        <dbReference type="SAM" id="MobiDB-lite"/>
    </source>
</evidence>
<dbReference type="Gene3D" id="3.30.1460.50">
    <property type="match status" value="1"/>
</dbReference>
<organism evidence="8 9">
    <name type="scientific">Albugo candida</name>
    <dbReference type="NCBI Taxonomy" id="65357"/>
    <lineage>
        <taxon>Eukaryota</taxon>
        <taxon>Sar</taxon>
        <taxon>Stramenopiles</taxon>
        <taxon>Oomycota</taxon>
        <taxon>Peronosporomycetes</taxon>
        <taxon>Albuginales</taxon>
        <taxon>Albuginaceae</taxon>
        <taxon>Albugo</taxon>
    </lineage>
</organism>
<evidence type="ECO:0000256" key="5">
    <source>
        <dbReference type="ARBA" id="ARBA00023006"/>
    </source>
</evidence>
<evidence type="ECO:0000256" key="4">
    <source>
        <dbReference type="ARBA" id="ARBA00022786"/>
    </source>
</evidence>
<keyword evidence="3" id="KW-0808">Transferase</keyword>
<name>A0A024G4A1_9STRA</name>
<keyword evidence="5" id="KW-0072">Autophagy</keyword>
<proteinExistence type="inferred from homology"/>
<reference evidence="8 9" key="1">
    <citation type="submission" date="2012-05" db="EMBL/GenBank/DDBJ databases">
        <title>Recombination and specialization in a pathogen metapopulation.</title>
        <authorList>
            <person name="Gardiner A."/>
            <person name="Kemen E."/>
            <person name="Schultz-Larsen T."/>
            <person name="MacLean D."/>
            <person name="Van Oosterhout C."/>
            <person name="Jones J.D.G."/>
        </authorList>
    </citation>
    <scope>NUCLEOTIDE SEQUENCE [LARGE SCALE GENOMIC DNA]</scope>
    <source>
        <strain evidence="8 9">Ac Nc2</strain>
    </source>
</reference>
<evidence type="ECO:0000313" key="9">
    <source>
        <dbReference type="Proteomes" id="UP000053237"/>
    </source>
</evidence>
<feature type="compositionally biased region" description="Polar residues" evidence="7">
    <location>
        <begin position="218"/>
        <end position="227"/>
    </location>
</feature>
<sequence>MSKYSYSRFLDDCEALIKLSKHQNNKGGECFGQWQRREGLQKHLPGNCFLVSSDNVRLLDHYVEASPAENAAGTPDEEFNVVDEAALSFSPPEKYAFHFRFHIVFHTLYQSPVLYFSVSRENGQEITTKELLQTISMRCKAIKQFVSIGEHPVLHSLYYFVHPCETLETMRLLLDSDAQSPNFLLSWLTIMQPITGFNATKWYAEEPRSRSSVKETENSVSYQQKIE</sequence>
<dbReference type="Pfam" id="PF03987">
    <property type="entry name" value="Autophagy_act_C"/>
    <property type="match status" value="1"/>
</dbReference>
<keyword evidence="4" id="KW-0833">Ubl conjugation pathway</keyword>
<dbReference type="GO" id="GO:0032446">
    <property type="term" value="P:protein modification by small protein conjugation"/>
    <property type="evidence" value="ECO:0007669"/>
    <property type="project" value="TreeGrafter"/>
</dbReference>
<evidence type="ECO:0000313" key="8">
    <source>
        <dbReference type="EMBL" id="CCI41481.1"/>
    </source>
</evidence>